<organism evidence="14 15">
    <name type="scientific">Poecilia mexicana</name>
    <dbReference type="NCBI Taxonomy" id="48701"/>
    <lineage>
        <taxon>Eukaryota</taxon>
        <taxon>Metazoa</taxon>
        <taxon>Chordata</taxon>
        <taxon>Craniata</taxon>
        <taxon>Vertebrata</taxon>
        <taxon>Euteleostomi</taxon>
        <taxon>Actinopterygii</taxon>
        <taxon>Neopterygii</taxon>
        <taxon>Teleostei</taxon>
        <taxon>Neoteleostei</taxon>
        <taxon>Acanthomorphata</taxon>
        <taxon>Ovalentaria</taxon>
        <taxon>Atherinomorphae</taxon>
        <taxon>Cyprinodontiformes</taxon>
        <taxon>Poeciliidae</taxon>
        <taxon>Poeciliinae</taxon>
        <taxon>Poecilia</taxon>
    </lineage>
</organism>
<reference evidence="14" key="2">
    <citation type="submission" date="2025-09" db="UniProtKB">
        <authorList>
            <consortium name="Ensembl"/>
        </authorList>
    </citation>
    <scope>IDENTIFICATION</scope>
</reference>
<dbReference type="CDD" id="cd01049">
    <property type="entry name" value="RNRR2"/>
    <property type="match status" value="1"/>
</dbReference>
<dbReference type="SUPFAM" id="SSF47240">
    <property type="entry name" value="Ferritin-like"/>
    <property type="match status" value="1"/>
</dbReference>
<dbReference type="PROSITE" id="PS00368">
    <property type="entry name" value="RIBORED_SMALL"/>
    <property type="match status" value="1"/>
</dbReference>
<comment type="cofactor">
    <cofactor evidence="1">
        <name>Fe cation</name>
        <dbReference type="ChEBI" id="CHEBI:24875"/>
    </cofactor>
</comment>
<dbReference type="AlphaFoldDB" id="A0A3B3XLL1"/>
<accession>A0A3B3XLL1</accession>
<sequence>MSFIKALKMLSARSPLSVKNQQTLGSQLDSMTLDKENTPPSLNSTRVLASKTARKIFSEAAPNAVKKSSSEEEEPLLKENPRRFVIFPIQYHDIWQMYKKAEASFWTAEEVDLSKDLQHWESLKDDERYFISHVLAFFAASDGIVNENLVERFTQEVQVTEARCFYGFQIAMENIHSEMYSLLIDTYIKDPSEREYLFNAIQTLPCVKKKADWAINWIGNRNASYGERVVAFAAVEGIFFSGSFAAIFWLKKRGLMPGLTFSNELISRDEGLHCDFACLMFKHLVNKPPAETVTKIIRNAVEIEQEFLTDALPVKLIGMNCDMMKRYIEFVADRLLLELGFSKVYRSENPFDFMENISLEGKTNFFEKRVGEYQRMGVMSGPTDNTFRLDADF</sequence>
<proteinExistence type="inferred from homology"/>
<dbReference type="Proteomes" id="UP000261480">
    <property type="component" value="Unplaced"/>
</dbReference>
<dbReference type="RefSeq" id="XP_014855112.1">
    <property type="nucleotide sequence ID" value="XM_014999626.1"/>
</dbReference>
<evidence type="ECO:0000313" key="14">
    <source>
        <dbReference type="Ensembl" id="ENSPMEP00000015865.1"/>
    </source>
</evidence>
<keyword evidence="15" id="KW-1185">Reference proteome</keyword>
<dbReference type="OrthoDB" id="10248373at2759"/>
<dbReference type="InterPro" id="IPR009078">
    <property type="entry name" value="Ferritin-like_SF"/>
</dbReference>
<keyword evidence="10" id="KW-0215">Deoxyribonucleotide synthesis</keyword>
<dbReference type="GO" id="GO:0004748">
    <property type="term" value="F:ribonucleoside-diphosphate reductase activity, thioredoxin disulfide as acceptor"/>
    <property type="evidence" value="ECO:0007669"/>
    <property type="project" value="UniProtKB-EC"/>
</dbReference>
<evidence type="ECO:0000256" key="13">
    <source>
        <dbReference type="ARBA" id="ARBA00042512"/>
    </source>
</evidence>
<evidence type="ECO:0000313" key="15">
    <source>
        <dbReference type="Proteomes" id="UP000261480"/>
    </source>
</evidence>
<evidence type="ECO:0000256" key="6">
    <source>
        <dbReference type="ARBA" id="ARBA00022553"/>
    </source>
</evidence>
<comment type="subcellular location">
    <subcellularLocation>
        <location evidence="2">Cytoplasm</location>
    </subcellularLocation>
</comment>
<evidence type="ECO:0000256" key="8">
    <source>
        <dbReference type="ARBA" id="ARBA00023002"/>
    </source>
</evidence>
<dbReference type="PANTHER" id="PTHR23409">
    <property type="entry name" value="RIBONUCLEOSIDE-DIPHOSPHATE REDUCTASE SMALL CHAIN"/>
    <property type="match status" value="1"/>
</dbReference>
<keyword evidence="8" id="KW-0560">Oxidoreductase</keyword>
<dbReference type="KEGG" id="pmei:106925336"/>
<evidence type="ECO:0000256" key="3">
    <source>
        <dbReference type="ARBA" id="ARBA00009303"/>
    </source>
</evidence>
<dbReference type="PANTHER" id="PTHR23409:SF20">
    <property type="entry name" value="RIBONUCLEOSIDE-DIPHOSPHATE REDUCTASE SUBUNIT M2"/>
    <property type="match status" value="1"/>
</dbReference>
<dbReference type="InterPro" id="IPR000358">
    <property type="entry name" value="RNR_small_fam"/>
</dbReference>
<reference evidence="14" key="1">
    <citation type="submission" date="2025-08" db="UniProtKB">
        <authorList>
            <consortium name="Ensembl"/>
        </authorList>
    </citation>
    <scope>IDENTIFICATION</scope>
</reference>
<name>A0A3B3XLL1_9TELE</name>
<keyword evidence="9" id="KW-0408">Iron</keyword>
<dbReference type="InterPro" id="IPR012348">
    <property type="entry name" value="RNR-like"/>
</dbReference>
<evidence type="ECO:0000256" key="12">
    <source>
        <dbReference type="ARBA" id="ARBA00040401"/>
    </source>
</evidence>
<dbReference type="Gene3D" id="1.10.620.20">
    <property type="entry name" value="Ribonucleotide Reductase, subunit A"/>
    <property type="match status" value="1"/>
</dbReference>
<dbReference type="GO" id="GO:0005829">
    <property type="term" value="C:cytosol"/>
    <property type="evidence" value="ECO:0007669"/>
    <property type="project" value="TreeGrafter"/>
</dbReference>
<dbReference type="GO" id="GO:0046872">
    <property type="term" value="F:metal ion binding"/>
    <property type="evidence" value="ECO:0007669"/>
    <property type="project" value="UniProtKB-KW"/>
</dbReference>
<keyword evidence="5" id="KW-0963">Cytoplasm</keyword>
<dbReference type="FunFam" id="1.10.620.20:FF:000004">
    <property type="entry name" value="Ribonucleoside-diphosphate reductase subunit M2 B"/>
    <property type="match status" value="1"/>
</dbReference>
<dbReference type="InterPro" id="IPR033909">
    <property type="entry name" value="RNR_small"/>
</dbReference>
<keyword evidence="6" id="KW-0597">Phosphoprotein</keyword>
<evidence type="ECO:0000256" key="2">
    <source>
        <dbReference type="ARBA" id="ARBA00004496"/>
    </source>
</evidence>
<comment type="similarity">
    <text evidence="3">Belongs to the ribonucleoside diphosphate reductase small chain family.</text>
</comment>
<dbReference type="GO" id="GO:0009263">
    <property type="term" value="P:deoxyribonucleotide biosynthetic process"/>
    <property type="evidence" value="ECO:0007669"/>
    <property type="project" value="UniProtKB-KW"/>
</dbReference>
<dbReference type="EC" id="1.17.4.1" evidence="4"/>
<evidence type="ECO:0000256" key="7">
    <source>
        <dbReference type="ARBA" id="ARBA00022723"/>
    </source>
</evidence>
<dbReference type="GeneID" id="106925336"/>
<evidence type="ECO:0000256" key="10">
    <source>
        <dbReference type="ARBA" id="ARBA00023116"/>
    </source>
</evidence>
<dbReference type="CTD" id="6241"/>
<evidence type="ECO:0000256" key="11">
    <source>
        <dbReference type="ARBA" id="ARBA00030749"/>
    </source>
</evidence>
<evidence type="ECO:0000256" key="5">
    <source>
        <dbReference type="ARBA" id="ARBA00022490"/>
    </source>
</evidence>
<dbReference type="Pfam" id="PF00268">
    <property type="entry name" value="Ribonuc_red_sm"/>
    <property type="match status" value="1"/>
</dbReference>
<dbReference type="InterPro" id="IPR030475">
    <property type="entry name" value="RNR_small_AS"/>
</dbReference>
<evidence type="ECO:0000256" key="4">
    <source>
        <dbReference type="ARBA" id="ARBA00012274"/>
    </source>
</evidence>
<protein>
    <recommendedName>
        <fullName evidence="12">Ribonucleoside-diphosphate reductase subunit M2</fullName>
        <ecNumber evidence="4">1.17.4.1</ecNumber>
    </recommendedName>
    <alternativeName>
        <fullName evidence="13">Ribonucleotide reductase small chain</fullName>
    </alternativeName>
    <alternativeName>
        <fullName evidence="11">Ribonucleotide reductase small subunit</fullName>
    </alternativeName>
</protein>
<evidence type="ECO:0000256" key="1">
    <source>
        <dbReference type="ARBA" id="ARBA00001962"/>
    </source>
</evidence>
<evidence type="ECO:0000256" key="9">
    <source>
        <dbReference type="ARBA" id="ARBA00023004"/>
    </source>
</evidence>
<keyword evidence="7" id="KW-0479">Metal-binding</keyword>
<dbReference type="Ensembl" id="ENSPMET00000033168.1">
    <property type="protein sequence ID" value="ENSPMEP00000015865.1"/>
    <property type="gene ID" value="ENSPMEG00000018445.1"/>
</dbReference>